<keyword evidence="2 5" id="KW-0812">Transmembrane</keyword>
<sequence>MIMIGSFYFLVYFSSEEDRNVAYVPKVIVVLGLTLVCLTVLMLPLDVANRQSDGGFDMEFLWNLTYALQGVFAIILIPSALFYYEAEDPESREAQCWTAIKFEVSTVLIVGTIWIVCWIVFGTAEVPIADFTANASLVPIDAVVNCDQPTDALALAAGCVTTSSKAFINLTCSPIVYFMAIIAFVGWFFFVIFVGIGLSALPMDLLYDFTTRPQTIDLQEYAKQKMLLNERTQKLMDVAKKLGPDAHRSSDRRVRTTYNKFKQAVFFLEKDWEKVKTAYKDRGGNPIKYCFQFCCGLLSVVLSIMWFLHILLYVFISPPPTLFLNALFMEMDQLFPLFGVLSYALFAFYLLFALLKGNMKFGVRFFCVPIHPMRVGATMINSMLFNVWLLQLCSFSLIQFCWRAFRSYARFTSADMIFGQQVQYLQGLGWFFRNHIFIYTMVFMMATTMLYLMIWPTDKRALEDEDDSY</sequence>
<feature type="transmembrane region" description="Helical" evidence="5">
    <location>
        <begin position="436"/>
        <end position="454"/>
    </location>
</feature>
<evidence type="ECO:0008006" key="7">
    <source>
        <dbReference type="Google" id="ProtNLM"/>
    </source>
</evidence>
<comment type="subcellular location">
    <subcellularLocation>
        <location evidence="1">Membrane</location>
        <topology evidence="1">Multi-pass membrane protein</topology>
    </subcellularLocation>
</comment>
<reference evidence="6" key="1">
    <citation type="submission" date="2021-01" db="EMBL/GenBank/DDBJ databases">
        <authorList>
            <person name="Corre E."/>
            <person name="Pelletier E."/>
            <person name="Niang G."/>
            <person name="Scheremetjew M."/>
            <person name="Finn R."/>
            <person name="Kale V."/>
            <person name="Holt S."/>
            <person name="Cochrane G."/>
            <person name="Meng A."/>
            <person name="Brown T."/>
            <person name="Cohen L."/>
        </authorList>
    </citation>
    <scope>NUCLEOTIDE SEQUENCE</scope>
    <source>
        <strain evidence="6">UIO037</strain>
    </source>
</reference>
<gene>
    <name evidence="6" type="ORF">CPOL0286_LOCUS4188</name>
</gene>
<evidence type="ECO:0000256" key="2">
    <source>
        <dbReference type="ARBA" id="ARBA00022692"/>
    </source>
</evidence>
<dbReference type="PANTHER" id="PTHR31652">
    <property type="entry name" value="LIMR FAMILY PROTEIN DDB_G0283707-RELATED"/>
    <property type="match status" value="1"/>
</dbReference>
<keyword evidence="3 5" id="KW-1133">Transmembrane helix</keyword>
<dbReference type="Pfam" id="PF04791">
    <property type="entry name" value="LMBR1"/>
    <property type="match status" value="1"/>
</dbReference>
<dbReference type="PANTHER" id="PTHR31652:SF0">
    <property type="entry name" value="LIMR FAMILY PROTEIN DDB_G0283707-RELATED"/>
    <property type="match status" value="1"/>
</dbReference>
<feature type="transmembrane region" description="Helical" evidence="5">
    <location>
        <begin position="289"/>
        <end position="315"/>
    </location>
</feature>
<dbReference type="InterPro" id="IPR006876">
    <property type="entry name" value="LMBR1-like_membr_prot"/>
</dbReference>
<evidence type="ECO:0000256" key="3">
    <source>
        <dbReference type="ARBA" id="ARBA00022989"/>
    </source>
</evidence>
<feature type="transmembrane region" description="Helical" evidence="5">
    <location>
        <begin position="21"/>
        <end position="44"/>
    </location>
</feature>
<evidence type="ECO:0000256" key="4">
    <source>
        <dbReference type="ARBA" id="ARBA00023136"/>
    </source>
</evidence>
<evidence type="ECO:0000313" key="6">
    <source>
        <dbReference type="EMBL" id="CAE2199426.1"/>
    </source>
</evidence>
<evidence type="ECO:0000256" key="1">
    <source>
        <dbReference type="ARBA" id="ARBA00004141"/>
    </source>
</evidence>
<feature type="transmembrane region" description="Helical" evidence="5">
    <location>
        <begin position="175"/>
        <end position="201"/>
    </location>
</feature>
<feature type="transmembrane region" description="Helical" evidence="5">
    <location>
        <begin position="96"/>
        <end position="121"/>
    </location>
</feature>
<keyword evidence="4 5" id="KW-0472">Membrane</keyword>
<name>A0A7S4HHM8_9EUKA</name>
<feature type="transmembrane region" description="Helical" evidence="5">
    <location>
        <begin position="383"/>
        <end position="405"/>
    </location>
</feature>
<accession>A0A7S4HHM8</accession>
<dbReference type="EMBL" id="HBKO01009114">
    <property type="protein sequence ID" value="CAE2199426.1"/>
    <property type="molecule type" value="Transcribed_RNA"/>
</dbReference>
<proteinExistence type="predicted"/>
<organism evidence="6">
    <name type="scientific">Prymnesium polylepis</name>
    <dbReference type="NCBI Taxonomy" id="72548"/>
    <lineage>
        <taxon>Eukaryota</taxon>
        <taxon>Haptista</taxon>
        <taxon>Haptophyta</taxon>
        <taxon>Prymnesiophyceae</taxon>
        <taxon>Prymnesiales</taxon>
        <taxon>Prymnesiaceae</taxon>
        <taxon>Prymnesium</taxon>
    </lineage>
</organism>
<dbReference type="GO" id="GO:0016020">
    <property type="term" value="C:membrane"/>
    <property type="evidence" value="ECO:0007669"/>
    <property type="project" value="UniProtKB-SubCell"/>
</dbReference>
<protein>
    <recommendedName>
        <fullName evidence="7">LMBR1-like membrane protein</fullName>
    </recommendedName>
</protein>
<feature type="transmembrane region" description="Helical" evidence="5">
    <location>
        <begin position="64"/>
        <end position="84"/>
    </location>
</feature>
<dbReference type="AlphaFoldDB" id="A0A7S4HHM8"/>
<evidence type="ECO:0000256" key="5">
    <source>
        <dbReference type="SAM" id="Phobius"/>
    </source>
</evidence>
<feature type="transmembrane region" description="Helical" evidence="5">
    <location>
        <begin position="335"/>
        <end position="355"/>
    </location>
</feature>